<evidence type="ECO:0008006" key="4">
    <source>
        <dbReference type="Google" id="ProtNLM"/>
    </source>
</evidence>
<dbReference type="OrthoDB" id="9800666at2"/>
<dbReference type="GO" id="GO:0043448">
    <property type="term" value="P:alkane catabolic process"/>
    <property type="evidence" value="ECO:0007669"/>
    <property type="project" value="TreeGrafter"/>
</dbReference>
<accession>A0A402AZD9</accession>
<evidence type="ECO:0000256" key="1">
    <source>
        <dbReference type="SAM" id="SignalP"/>
    </source>
</evidence>
<dbReference type="Pfam" id="PF03640">
    <property type="entry name" value="Lipoprotein_15"/>
    <property type="match status" value="2"/>
</dbReference>
<dbReference type="PANTHER" id="PTHR39335:SF1">
    <property type="entry name" value="BLL4220 PROTEIN"/>
    <property type="match status" value="1"/>
</dbReference>
<reference evidence="3" key="1">
    <citation type="submission" date="2018-12" db="EMBL/GenBank/DDBJ databases">
        <title>Tengunoibacter tsumagoiensis gen. nov., sp. nov., Dictyobacter kobayashii sp. nov., D. alpinus sp. nov., and D. joshuensis sp. nov. and description of Dictyobacteraceae fam. nov. within the order Ktedonobacterales isolated from Tengu-no-mugimeshi.</title>
        <authorList>
            <person name="Wang C.M."/>
            <person name="Zheng Y."/>
            <person name="Sakai Y."/>
            <person name="Toyoda A."/>
            <person name="Minakuchi Y."/>
            <person name="Abe K."/>
            <person name="Yokota A."/>
            <person name="Yabe S."/>
        </authorList>
    </citation>
    <scope>NUCLEOTIDE SEQUENCE [LARGE SCALE GENOMIC DNA]</scope>
    <source>
        <strain evidence="3">Uno11</strain>
    </source>
</reference>
<dbReference type="EMBL" id="BIFS01000002">
    <property type="protein sequence ID" value="GCE24437.1"/>
    <property type="molecule type" value="Genomic_DNA"/>
</dbReference>
<feature type="signal peptide" evidence="1">
    <location>
        <begin position="1"/>
        <end position="27"/>
    </location>
</feature>
<feature type="chain" id="PRO_5019005230" description="Lipoprotein" evidence="1">
    <location>
        <begin position="28"/>
        <end position="180"/>
    </location>
</feature>
<sequence length="180" mass="18436">MFKRTLLVSLMFALVVLLAACANPASSSSYQAPSTGNSNSSQTTSTPTAAATTAGLIVKTAQAQVKGASQTILTDAQGMTLYYFTPDTSTQATCNGGCAAAWPPALFQGSGTIPHASSLQGTLSLLKNGDKSQIVYNGHPLYTFSGDTSAGQTNGEGVGGKWFVAVPDLKQQGTPTTKGY</sequence>
<gene>
    <name evidence="2" type="ORF">KDK_82370</name>
</gene>
<organism evidence="2 3">
    <name type="scientific">Dictyobacter kobayashii</name>
    <dbReference type="NCBI Taxonomy" id="2014872"/>
    <lineage>
        <taxon>Bacteria</taxon>
        <taxon>Bacillati</taxon>
        <taxon>Chloroflexota</taxon>
        <taxon>Ktedonobacteria</taxon>
        <taxon>Ktedonobacterales</taxon>
        <taxon>Dictyobacteraceae</taxon>
        <taxon>Dictyobacter</taxon>
    </lineage>
</organism>
<keyword evidence="3" id="KW-1185">Reference proteome</keyword>
<evidence type="ECO:0000313" key="3">
    <source>
        <dbReference type="Proteomes" id="UP000287188"/>
    </source>
</evidence>
<dbReference type="PANTHER" id="PTHR39335">
    <property type="entry name" value="BLL4220 PROTEIN"/>
    <property type="match status" value="1"/>
</dbReference>
<dbReference type="PROSITE" id="PS51257">
    <property type="entry name" value="PROKAR_LIPOPROTEIN"/>
    <property type="match status" value="1"/>
</dbReference>
<keyword evidence="1" id="KW-0732">Signal</keyword>
<evidence type="ECO:0000313" key="2">
    <source>
        <dbReference type="EMBL" id="GCE24437.1"/>
    </source>
</evidence>
<dbReference type="InterPro" id="IPR005297">
    <property type="entry name" value="Lipoprotein_repeat"/>
</dbReference>
<dbReference type="RefSeq" id="WP_126557641.1">
    <property type="nucleotide sequence ID" value="NZ_BIFS01000002.1"/>
</dbReference>
<protein>
    <recommendedName>
        <fullName evidence="4">Lipoprotein</fullName>
    </recommendedName>
</protein>
<dbReference type="Proteomes" id="UP000287188">
    <property type="component" value="Unassembled WGS sequence"/>
</dbReference>
<comment type="caution">
    <text evidence="2">The sequence shown here is derived from an EMBL/GenBank/DDBJ whole genome shotgun (WGS) entry which is preliminary data.</text>
</comment>
<proteinExistence type="predicted"/>
<name>A0A402AZD9_9CHLR</name>
<dbReference type="AlphaFoldDB" id="A0A402AZD9"/>